<comment type="caution">
    <text evidence="1">The sequence shown here is derived from an EMBL/GenBank/DDBJ whole genome shotgun (WGS) entry which is preliminary data.</text>
</comment>
<dbReference type="EMBL" id="DXGI01000361">
    <property type="protein sequence ID" value="HIW79383.1"/>
    <property type="molecule type" value="Genomic_DNA"/>
</dbReference>
<proteinExistence type="predicted"/>
<evidence type="ECO:0000313" key="2">
    <source>
        <dbReference type="Proteomes" id="UP000824264"/>
    </source>
</evidence>
<accession>A0A9D1R0R8</accession>
<sequence>MKELEGIVPVGDAIHFTVRVYGEEDKEGRKYAELFTHSAQDNVIQFSCIQENSGGAKVK</sequence>
<reference evidence="1" key="2">
    <citation type="submission" date="2021-04" db="EMBL/GenBank/DDBJ databases">
        <authorList>
            <person name="Gilroy R."/>
        </authorList>
    </citation>
    <scope>NUCLEOTIDE SEQUENCE</scope>
    <source>
        <strain evidence="1">ChiSxjej5B17-1746</strain>
    </source>
</reference>
<gene>
    <name evidence="1" type="ORF">H9874_09615</name>
</gene>
<name>A0A9D1R0R8_9BACT</name>
<dbReference type="Proteomes" id="UP000824264">
    <property type="component" value="Unassembled WGS sequence"/>
</dbReference>
<protein>
    <submittedName>
        <fullName evidence="1">Uncharacterized protein</fullName>
    </submittedName>
</protein>
<evidence type="ECO:0000313" key="1">
    <source>
        <dbReference type="EMBL" id="HIW79383.1"/>
    </source>
</evidence>
<reference evidence="1" key="1">
    <citation type="journal article" date="2021" name="PeerJ">
        <title>Extensive microbial diversity within the chicken gut microbiome revealed by metagenomics and culture.</title>
        <authorList>
            <person name="Gilroy R."/>
            <person name="Ravi A."/>
            <person name="Getino M."/>
            <person name="Pursley I."/>
            <person name="Horton D.L."/>
            <person name="Alikhan N.F."/>
            <person name="Baker D."/>
            <person name="Gharbi K."/>
            <person name="Hall N."/>
            <person name="Watson M."/>
            <person name="Adriaenssens E.M."/>
            <person name="Foster-Nyarko E."/>
            <person name="Jarju S."/>
            <person name="Secka A."/>
            <person name="Antonio M."/>
            <person name="Oren A."/>
            <person name="Chaudhuri R.R."/>
            <person name="La Ragione R."/>
            <person name="Hildebrand F."/>
            <person name="Pallen M.J."/>
        </authorList>
    </citation>
    <scope>NUCLEOTIDE SEQUENCE</scope>
    <source>
        <strain evidence="1">ChiSxjej5B17-1746</strain>
    </source>
</reference>
<organism evidence="1 2">
    <name type="scientific">Candidatus Bilophila faecipullorum</name>
    <dbReference type="NCBI Taxonomy" id="2838482"/>
    <lineage>
        <taxon>Bacteria</taxon>
        <taxon>Pseudomonadati</taxon>
        <taxon>Thermodesulfobacteriota</taxon>
        <taxon>Desulfovibrionia</taxon>
        <taxon>Desulfovibrionales</taxon>
        <taxon>Desulfovibrionaceae</taxon>
        <taxon>Bilophila</taxon>
    </lineage>
</organism>
<dbReference type="AlphaFoldDB" id="A0A9D1R0R8"/>